<keyword evidence="3" id="KW-1185">Reference proteome</keyword>
<feature type="non-terminal residue" evidence="2">
    <location>
        <position position="1"/>
    </location>
</feature>
<feature type="non-terminal residue" evidence="2">
    <location>
        <position position="72"/>
    </location>
</feature>
<comment type="caution">
    <text evidence="2">The sequence shown here is derived from an EMBL/GenBank/DDBJ whole genome shotgun (WGS) entry which is preliminary data.</text>
</comment>
<sequence>EGYGVIVLNPNENSLEVEKAPDPAKKASPDASDEPAEKRERKEERENKKKKDFYEKYRNPQKEREMEHIPIR</sequence>
<evidence type="ECO:0000313" key="3">
    <source>
        <dbReference type="Proteomes" id="UP001529510"/>
    </source>
</evidence>
<evidence type="ECO:0000256" key="1">
    <source>
        <dbReference type="SAM" id="MobiDB-lite"/>
    </source>
</evidence>
<organism evidence="2 3">
    <name type="scientific">Cirrhinus mrigala</name>
    <name type="common">Mrigala</name>
    <dbReference type="NCBI Taxonomy" id="683832"/>
    <lineage>
        <taxon>Eukaryota</taxon>
        <taxon>Metazoa</taxon>
        <taxon>Chordata</taxon>
        <taxon>Craniata</taxon>
        <taxon>Vertebrata</taxon>
        <taxon>Euteleostomi</taxon>
        <taxon>Actinopterygii</taxon>
        <taxon>Neopterygii</taxon>
        <taxon>Teleostei</taxon>
        <taxon>Ostariophysi</taxon>
        <taxon>Cypriniformes</taxon>
        <taxon>Cyprinidae</taxon>
        <taxon>Labeoninae</taxon>
        <taxon>Labeonini</taxon>
        <taxon>Cirrhinus</taxon>
    </lineage>
</organism>
<proteinExistence type="predicted"/>
<dbReference type="AlphaFoldDB" id="A0ABD0R3B4"/>
<feature type="compositionally biased region" description="Basic and acidic residues" evidence="1">
    <location>
        <begin position="16"/>
        <end position="28"/>
    </location>
</feature>
<feature type="region of interest" description="Disordered" evidence="1">
    <location>
        <begin position="1"/>
        <end position="72"/>
    </location>
</feature>
<dbReference type="Proteomes" id="UP001529510">
    <property type="component" value="Unassembled WGS sequence"/>
</dbReference>
<gene>
    <name evidence="2" type="ORF">M9458_011172</name>
</gene>
<protein>
    <submittedName>
        <fullName evidence="2">Uncharacterized protein</fullName>
    </submittedName>
</protein>
<dbReference type="EMBL" id="JAMKFB020000005">
    <property type="protein sequence ID" value="KAL0192876.1"/>
    <property type="molecule type" value="Genomic_DNA"/>
</dbReference>
<accession>A0ABD0R3B4</accession>
<name>A0ABD0R3B4_CIRMR</name>
<feature type="compositionally biased region" description="Basic and acidic residues" evidence="1">
    <location>
        <begin position="35"/>
        <end position="72"/>
    </location>
</feature>
<reference evidence="2 3" key="1">
    <citation type="submission" date="2024-05" db="EMBL/GenBank/DDBJ databases">
        <title>Genome sequencing and assembly of Indian major carp, Cirrhinus mrigala (Hamilton, 1822).</title>
        <authorList>
            <person name="Mohindra V."/>
            <person name="Chowdhury L.M."/>
            <person name="Lal K."/>
            <person name="Jena J.K."/>
        </authorList>
    </citation>
    <scope>NUCLEOTIDE SEQUENCE [LARGE SCALE GENOMIC DNA]</scope>
    <source>
        <strain evidence="2">CM1030</strain>
        <tissue evidence="2">Blood</tissue>
    </source>
</reference>
<evidence type="ECO:0000313" key="2">
    <source>
        <dbReference type="EMBL" id="KAL0192876.1"/>
    </source>
</evidence>